<reference evidence="3 4" key="1">
    <citation type="submission" date="2023-10" db="EMBL/GenBank/DDBJ databases">
        <title>Two novel species belonging to the OM43/NOR5 clade.</title>
        <authorList>
            <person name="Park M."/>
        </authorList>
    </citation>
    <scope>NUCLEOTIDE SEQUENCE [LARGE SCALE GENOMIC DNA]</scope>
    <source>
        <strain evidence="3 4">IMCC43200</strain>
    </source>
</reference>
<dbReference type="InterPro" id="IPR050261">
    <property type="entry name" value="FrsA_esterase"/>
</dbReference>
<evidence type="ECO:0000256" key="1">
    <source>
        <dbReference type="SAM" id="SignalP"/>
    </source>
</evidence>
<dbReference type="InterPro" id="IPR029058">
    <property type="entry name" value="AB_hydrolase_fold"/>
</dbReference>
<keyword evidence="1" id="KW-0732">Signal</keyword>
<dbReference type="RefSeq" id="WP_407348817.1">
    <property type="nucleotide sequence ID" value="NZ_CP136864.1"/>
</dbReference>
<dbReference type="GO" id="GO:0016787">
    <property type="term" value="F:hydrolase activity"/>
    <property type="evidence" value="ECO:0007669"/>
    <property type="project" value="UniProtKB-KW"/>
</dbReference>
<organism evidence="3 4">
    <name type="scientific">Congregibacter variabilis</name>
    <dbReference type="NCBI Taxonomy" id="3081200"/>
    <lineage>
        <taxon>Bacteria</taxon>
        <taxon>Pseudomonadati</taxon>
        <taxon>Pseudomonadota</taxon>
        <taxon>Gammaproteobacteria</taxon>
        <taxon>Cellvibrionales</taxon>
        <taxon>Halieaceae</taxon>
        <taxon>Congregibacter</taxon>
    </lineage>
</organism>
<dbReference type="EMBL" id="CP136864">
    <property type="protein sequence ID" value="WOJ94180.1"/>
    <property type="molecule type" value="Genomic_DNA"/>
</dbReference>
<dbReference type="PANTHER" id="PTHR22946">
    <property type="entry name" value="DIENELACTONE HYDROLASE DOMAIN-CONTAINING PROTEIN-RELATED"/>
    <property type="match status" value="1"/>
</dbReference>
<protein>
    <submittedName>
        <fullName evidence="3">Dienelactone hydrolase family protein</fullName>
    </submittedName>
</protein>
<evidence type="ECO:0000313" key="3">
    <source>
        <dbReference type="EMBL" id="WOJ94180.1"/>
    </source>
</evidence>
<dbReference type="SUPFAM" id="SSF53474">
    <property type="entry name" value="alpha/beta-Hydrolases"/>
    <property type="match status" value="1"/>
</dbReference>
<sequence>MNTMKFMGLGLLALGALAQQTAFAGEAVEYEVAGKRYEGYFEPATDSRGLVVIIHDWDGLTDYEVKRAEMLSAMGYSVFAADLFGAGIRPTETKDKVALTGELYQDREKMRSLMRGALAAASDSGADISEAVVVGYCFGGTAVLELARSGEPLKGFASFHGGLTTPEGQSFAKTQAPVMVYHGSADTAVTMSDFASLAEQLEAAGVPHEMTTYSGAPHAFSVFGSPRYREKADQQSWASFTNFLDTTFSQ</sequence>
<dbReference type="Proteomes" id="UP001626537">
    <property type="component" value="Chromosome"/>
</dbReference>
<accession>A0ABZ0I4W7</accession>
<dbReference type="Gene3D" id="3.40.50.1820">
    <property type="entry name" value="alpha/beta hydrolase"/>
    <property type="match status" value="1"/>
</dbReference>
<name>A0ABZ0I4W7_9GAMM</name>
<evidence type="ECO:0000313" key="4">
    <source>
        <dbReference type="Proteomes" id="UP001626537"/>
    </source>
</evidence>
<evidence type="ECO:0000259" key="2">
    <source>
        <dbReference type="Pfam" id="PF01738"/>
    </source>
</evidence>
<feature type="signal peptide" evidence="1">
    <location>
        <begin position="1"/>
        <end position="24"/>
    </location>
</feature>
<feature type="chain" id="PRO_5046409293" evidence="1">
    <location>
        <begin position="25"/>
        <end position="250"/>
    </location>
</feature>
<dbReference type="PANTHER" id="PTHR22946:SF0">
    <property type="entry name" value="DIENELACTONE HYDROLASE DOMAIN-CONTAINING PROTEIN"/>
    <property type="match status" value="1"/>
</dbReference>
<keyword evidence="3" id="KW-0378">Hydrolase</keyword>
<dbReference type="Pfam" id="PF01738">
    <property type="entry name" value="DLH"/>
    <property type="match status" value="1"/>
</dbReference>
<dbReference type="InterPro" id="IPR002925">
    <property type="entry name" value="Dienelactn_hydro"/>
</dbReference>
<keyword evidence="4" id="KW-1185">Reference proteome</keyword>
<proteinExistence type="predicted"/>
<gene>
    <name evidence="3" type="ORF">R0135_03190</name>
</gene>
<feature type="domain" description="Dienelactone hydrolase" evidence="2">
    <location>
        <begin position="49"/>
        <end position="246"/>
    </location>
</feature>